<feature type="signal peptide" evidence="2">
    <location>
        <begin position="1"/>
        <end position="22"/>
    </location>
</feature>
<evidence type="ECO:0000313" key="3">
    <source>
        <dbReference type="EMBL" id="HCT58175.1"/>
    </source>
</evidence>
<dbReference type="Proteomes" id="UP000264071">
    <property type="component" value="Unassembled WGS sequence"/>
</dbReference>
<dbReference type="OMA" id="KMMAING"/>
<evidence type="ECO:0000256" key="1">
    <source>
        <dbReference type="SAM" id="MobiDB-lite"/>
    </source>
</evidence>
<dbReference type="AlphaFoldDB" id="A0A3D4VAM7"/>
<keyword evidence="2" id="KW-0732">Signal</keyword>
<accession>A0A3D4VAM7</accession>
<feature type="region of interest" description="Disordered" evidence="1">
    <location>
        <begin position="72"/>
        <end position="93"/>
    </location>
</feature>
<protein>
    <recommendedName>
        <fullName evidence="5">Periplasmic heavy metal sensor</fullName>
    </recommendedName>
</protein>
<comment type="caution">
    <text evidence="3">The sequence shown here is derived from an EMBL/GenBank/DDBJ whole genome shotgun (WGS) entry which is preliminary data.</text>
</comment>
<sequence>MKNTLRLIAAAAVLAIAAPAYAQGGGGGGGMGQMSPEQRTARQKEMLFKDITLDAAQTTKIDAVFAESMKKQQELMQSGGMEAMRSPEGREKMQKLNADRNDAIKAVLTADQKKKFDENVAAMPQGRPRGGL</sequence>
<evidence type="ECO:0008006" key="5">
    <source>
        <dbReference type="Google" id="ProtNLM"/>
    </source>
</evidence>
<name>A0A3D4VAM7_9BACT</name>
<dbReference type="EMBL" id="DPIY01000010">
    <property type="protein sequence ID" value="HCT58175.1"/>
    <property type="molecule type" value="Genomic_DNA"/>
</dbReference>
<gene>
    <name evidence="3" type="ORF">DGD08_13300</name>
</gene>
<feature type="region of interest" description="Disordered" evidence="1">
    <location>
        <begin position="25"/>
        <end position="44"/>
    </location>
</feature>
<evidence type="ECO:0000313" key="4">
    <source>
        <dbReference type="Proteomes" id="UP000264071"/>
    </source>
</evidence>
<feature type="chain" id="PRO_5017670611" description="Periplasmic heavy metal sensor" evidence="2">
    <location>
        <begin position="23"/>
        <end position="132"/>
    </location>
</feature>
<proteinExistence type="predicted"/>
<evidence type="ECO:0000256" key="2">
    <source>
        <dbReference type="SAM" id="SignalP"/>
    </source>
</evidence>
<reference evidence="3 4" key="1">
    <citation type="journal article" date="2018" name="Nat. Biotechnol.">
        <title>A standardized bacterial taxonomy based on genome phylogeny substantially revises the tree of life.</title>
        <authorList>
            <person name="Parks D.H."/>
            <person name="Chuvochina M."/>
            <person name="Waite D.W."/>
            <person name="Rinke C."/>
            <person name="Skarshewski A."/>
            <person name="Chaumeil P.A."/>
            <person name="Hugenholtz P."/>
        </authorList>
    </citation>
    <scope>NUCLEOTIDE SEQUENCE [LARGE SCALE GENOMIC DNA]</scope>
    <source>
        <strain evidence="3">UBA8844</strain>
    </source>
</reference>
<organism evidence="3 4">
    <name type="scientific">Gemmatimonas aurantiaca</name>
    <dbReference type="NCBI Taxonomy" id="173480"/>
    <lineage>
        <taxon>Bacteria</taxon>
        <taxon>Pseudomonadati</taxon>
        <taxon>Gemmatimonadota</taxon>
        <taxon>Gemmatimonadia</taxon>
        <taxon>Gemmatimonadales</taxon>
        <taxon>Gemmatimonadaceae</taxon>
        <taxon>Gemmatimonas</taxon>
    </lineage>
</organism>